<feature type="compositionally biased region" description="Low complexity" evidence="1">
    <location>
        <begin position="164"/>
        <end position="183"/>
    </location>
</feature>
<feature type="compositionally biased region" description="Basic residues" evidence="1">
    <location>
        <begin position="49"/>
        <end position="64"/>
    </location>
</feature>
<feature type="region of interest" description="Disordered" evidence="1">
    <location>
        <begin position="37"/>
        <end position="103"/>
    </location>
</feature>
<comment type="caution">
    <text evidence="3">The sequence shown here is derived from an EMBL/GenBank/DDBJ whole genome shotgun (WGS) entry which is preliminary data.</text>
</comment>
<dbReference type="InterPro" id="IPR025676">
    <property type="entry name" value="Clr5_dom"/>
</dbReference>
<dbReference type="GeneID" id="37070919"/>
<feature type="domain" description="Clr5" evidence="2">
    <location>
        <begin position="7"/>
        <end position="58"/>
    </location>
</feature>
<dbReference type="Pfam" id="PF14420">
    <property type="entry name" value="Clr5"/>
    <property type="match status" value="1"/>
</dbReference>
<dbReference type="AlphaFoldDB" id="A0A317VU75"/>
<gene>
    <name evidence="3" type="ORF">BO70DRAFT_74371</name>
</gene>
<dbReference type="VEuPathDB" id="FungiDB:BO70DRAFT_74371"/>
<sequence length="373" mass="41119">MKNSIPSDVWERKKALIAKLYKEEEWPLKQVIKQIRSDDFNPSETQLRSRLKKWRVTKPSRQTRKKSDDSQQEAVGEDSGHEDASSRGQASTISPKIRPPLRSATSDLSITESEWYMANGAYTHHDDLPTTACLDGHQISNVWAPMMAQQSPLSPSDKQRDASHASSMMVLPSSSSYDSPHTSPLMDSMLINSTSGMASPFQEHPYAITSDPMQAPVPTATTAAPIQWSIPQWYSMPLEAGSPFYAAAPLSPPIDPAMHLMPPHTPQRVYSSQTPPATGLGHEGAQSWKRTMSAPYIQDAAGGHPRLEQKGLQPRPLERKTSVPAKPTSQPHVGLVSPPSSFYPHGQHPAMCAPIYPYPGPEPLVHRPQSIDF</sequence>
<feature type="region of interest" description="Disordered" evidence="1">
    <location>
        <begin position="148"/>
        <end position="185"/>
    </location>
</feature>
<dbReference type="Proteomes" id="UP000247233">
    <property type="component" value="Unassembled WGS sequence"/>
</dbReference>
<protein>
    <recommendedName>
        <fullName evidence="2">Clr5 domain-containing protein</fullName>
    </recommendedName>
</protein>
<name>A0A317VU75_9EURO</name>
<dbReference type="EMBL" id="MSFL01000019">
    <property type="protein sequence ID" value="PWY77139.1"/>
    <property type="molecule type" value="Genomic_DNA"/>
</dbReference>
<dbReference type="OrthoDB" id="5308957at2759"/>
<feature type="region of interest" description="Disordered" evidence="1">
    <location>
        <begin position="301"/>
        <end position="341"/>
    </location>
</feature>
<reference evidence="3 4" key="1">
    <citation type="submission" date="2016-12" db="EMBL/GenBank/DDBJ databases">
        <title>The genomes of Aspergillus section Nigri reveals drivers in fungal speciation.</title>
        <authorList>
            <consortium name="DOE Joint Genome Institute"/>
            <person name="Vesth T.C."/>
            <person name="Nybo J."/>
            <person name="Theobald S."/>
            <person name="Brandl J."/>
            <person name="Frisvad J.C."/>
            <person name="Nielsen K.F."/>
            <person name="Lyhne E.K."/>
            <person name="Kogle M.E."/>
            <person name="Kuo A."/>
            <person name="Riley R."/>
            <person name="Clum A."/>
            <person name="Nolan M."/>
            <person name="Lipzen A."/>
            <person name="Salamov A."/>
            <person name="Henrissat B."/>
            <person name="Wiebenga A."/>
            <person name="De Vries R.P."/>
            <person name="Grigoriev I.V."/>
            <person name="Mortensen U.H."/>
            <person name="Andersen M.R."/>
            <person name="Baker S.E."/>
        </authorList>
    </citation>
    <scope>NUCLEOTIDE SEQUENCE [LARGE SCALE GENOMIC DNA]</scope>
    <source>
        <strain evidence="3 4">CBS 117.55</strain>
    </source>
</reference>
<evidence type="ECO:0000313" key="4">
    <source>
        <dbReference type="Proteomes" id="UP000247233"/>
    </source>
</evidence>
<keyword evidence="4" id="KW-1185">Reference proteome</keyword>
<evidence type="ECO:0000259" key="2">
    <source>
        <dbReference type="Pfam" id="PF14420"/>
    </source>
</evidence>
<organism evidence="3 4">
    <name type="scientific">Aspergillus heteromorphus CBS 117.55</name>
    <dbReference type="NCBI Taxonomy" id="1448321"/>
    <lineage>
        <taxon>Eukaryota</taxon>
        <taxon>Fungi</taxon>
        <taxon>Dikarya</taxon>
        <taxon>Ascomycota</taxon>
        <taxon>Pezizomycotina</taxon>
        <taxon>Eurotiomycetes</taxon>
        <taxon>Eurotiomycetidae</taxon>
        <taxon>Eurotiales</taxon>
        <taxon>Aspergillaceae</taxon>
        <taxon>Aspergillus</taxon>
        <taxon>Aspergillus subgen. Circumdati</taxon>
    </lineage>
</organism>
<proteinExistence type="predicted"/>
<evidence type="ECO:0000256" key="1">
    <source>
        <dbReference type="SAM" id="MobiDB-lite"/>
    </source>
</evidence>
<dbReference type="RefSeq" id="XP_025397900.1">
    <property type="nucleotide sequence ID" value="XM_025548682.1"/>
</dbReference>
<accession>A0A317VU75</accession>
<evidence type="ECO:0000313" key="3">
    <source>
        <dbReference type="EMBL" id="PWY77139.1"/>
    </source>
</evidence>